<gene>
    <name evidence="1" type="ORF">F2Q69_00012753</name>
</gene>
<dbReference type="EMBL" id="QGKX02000996">
    <property type="protein sequence ID" value="KAF3559995.1"/>
    <property type="molecule type" value="Genomic_DNA"/>
</dbReference>
<accession>A0A8S9R8P9</accession>
<name>A0A8S9R8P9_BRACR</name>
<evidence type="ECO:0000313" key="2">
    <source>
        <dbReference type="Proteomes" id="UP000712600"/>
    </source>
</evidence>
<comment type="caution">
    <text evidence="1">The sequence shown here is derived from an EMBL/GenBank/DDBJ whole genome shotgun (WGS) entry which is preliminary data.</text>
</comment>
<reference evidence="1" key="1">
    <citation type="submission" date="2019-12" db="EMBL/GenBank/DDBJ databases">
        <title>Genome sequencing and annotation of Brassica cretica.</title>
        <authorList>
            <person name="Studholme D.J."/>
            <person name="Sarris P."/>
        </authorList>
    </citation>
    <scope>NUCLEOTIDE SEQUENCE</scope>
    <source>
        <strain evidence="1">PFS-109/04</strain>
        <tissue evidence="1">Leaf</tissue>
    </source>
</reference>
<protein>
    <submittedName>
        <fullName evidence="1">Uncharacterized protein</fullName>
    </submittedName>
</protein>
<evidence type="ECO:0000313" key="1">
    <source>
        <dbReference type="EMBL" id="KAF3559995.1"/>
    </source>
</evidence>
<proteinExistence type="predicted"/>
<sequence>MKVDEATEGRRLRKRNEKIPKNLKREANEKEMDGFTKRVLRIPVEKPFDEVYYTHRLWMFFRETKETEEDIRRMFHHVTERMKLRITLKKKSDPGKFAIPCVMKGIEFPPCTLWHMSISHHTTQGYGRPARSENRAFIRIFHLRGPFRKKLRRHHKRP</sequence>
<organism evidence="1 2">
    <name type="scientific">Brassica cretica</name>
    <name type="common">Mustard</name>
    <dbReference type="NCBI Taxonomy" id="69181"/>
    <lineage>
        <taxon>Eukaryota</taxon>
        <taxon>Viridiplantae</taxon>
        <taxon>Streptophyta</taxon>
        <taxon>Embryophyta</taxon>
        <taxon>Tracheophyta</taxon>
        <taxon>Spermatophyta</taxon>
        <taxon>Magnoliopsida</taxon>
        <taxon>eudicotyledons</taxon>
        <taxon>Gunneridae</taxon>
        <taxon>Pentapetalae</taxon>
        <taxon>rosids</taxon>
        <taxon>malvids</taxon>
        <taxon>Brassicales</taxon>
        <taxon>Brassicaceae</taxon>
        <taxon>Brassiceae</taxon>
        <taxon>Brassica</taxon>
    </lineage>
</organism>
<dbReference type="AlphaFoldDB" id="A0A8S9R8P9"/>
<dbReference type="Proteomes" id="UP000712600">
    <property type="component" value="Unassembled WGS sequence"/>
</dbReference>